<comment type="caution">
    <text evidence="3">The sequence shown here is derived from an EMBL/GenBank/DDBJ whole genome shotgun (WGS) entry which is preliminary data.</text>
</comment>
<dbReference type="Proteomes" id="UP000603317">
    <property type="component" value="Unassembled WGS sequence"/>
</dbReference>
<dbReference type="InterPro" id="IPR036761">
    <property type="entry name" value="TTHA0802/YceI-like_sf"/>
</dbReference>
<dbReference type="SMART" id="SM00867">
    <property type="entry name" value="YceI"/>
    <property type="match status" value="1"/>
</dbReference>
<organism evidence="3 4">
    <name type="scientific">Blastomonas marina</name>
    <dbReference type="NCBI Taxonomy" id="1867408"/>
    <lineage>
        <taxon>Bacteria</taxon>
        <taxon>Pseudomonadati</taxon>
        <taxon>Pseudomonadota</taxon>
        <taxon>Alphaproteobacteria</taxon>
        <taxon>Sphingomonadales</taxon>
        <taxon>Sphingomonadaceae</taxon>
        <taxon>Blastomonas</taxon>
    </lineage>
</organism>
<dbReference type="InterPro" id="IPR007372">
    <property type="entry name" value="Lipid/polyisoprenoid-bd_YceI"/>
</dbReference>
<dbReference type="PANTHER" id="PTHR34406:SF1">
    <property type="entry name" value="PROTEIN YCEI"/>
    <property type="match status" value="1"/>
</dbReference>
<feature type="domain" description="Lipid/polyisoprenoid-binding YceI-like" evidence="2">
    <location>
        <begin position="46"/>
        <end position="217"/>
    </location>
</feature>
<keyword evidence="4" id="KW-1185">Reference proteome</keyword>
<dbReference type="EMBL" id="BMID01000001">
    <property type="protein sequence ID" value="GFZ99928.1"/>
    <property type="molecule type" value="Genomic_DNA"/>
</dbReference>
<dbReference type="SUPFAM" id="SSF101874">
    <property type="entry name" value="YceI-like"/>
    <property type="match status" value="1"/>
</dbReference>
<dbReference type="Pfam" id="PF04264">
    <property type="entry name" value="YceI"/>
    <property type="match status" value="1"/>
</dbReference>
<evidence type="ECO:0000313" key="4">
    <source>
        <dbReference type="Proteomes" id="UP000603317"/>
    </source>
</evidence>
<accession>A0ABQ1F5T9</accession>
<dbReference type="Gene3D" id="2.40.128.110">
    <property type="entry name" value="Lipid/polyisoprenoid-binding, YceI-like"/>
    <property type="match status" value="1"/>
</dbReference>
<feature type="chain" id="PRO_5046218984" evidence="1">
    <location>
        <begin position="26"/>
        <end position="219"/>
    </location>
</feature>
<evidence type="ECO:0000313" key="3">
    <source>
        <dbReference type="EMBL" id="GFZ99928.1"/>
    </source>
</evidence>
<reference evidence="4" key="1">
    <citation type="journal article" date="2019" name="Int. J. Syst. Evol. Microbiol.">
        <title>The Global Catalogue of Microorganisms (GCM) 10K type strain sequencing project: providing services to taxonomists for standard genome sequencing and annotation.</title>
        <authorList>
            <consortium name="The Broad Institute Genomics Platform"/>
            <consortium name="The Broad Institute Genome Sequencing Center for Infectious Disease"/>
            <person name="Wu L."/>
            <person name="Ma J."/>
        </authorList>
    </citation>
    <scope>NUCLEOTIDE SEQUENCE [LARGE SCALE GENOMIC DNA]</scope>
    <source>
        <strain evidence="4">CGMCC 1.15297</strain>
    </source>
</reference>
<keyword evidence="1" id="KW-0732">Signal</keyword>
<dbReference type="RefSeq" id="WP_188641245.1">
    <property type="nucleotide sequence ID" value="NZ_BMID01000001.1"/>
</dbReference>
<name>A0ABQ1F5T9_9SPHN</name>
<gene>
    <name evidence="3" type="ORF">GCM10010923_05480</name>
</gene>
<sequence length="219" mass="22801">MRPATLTAILSLTTIGALAAAPVLADNHAAPQTPGAMDVARVTAGTYATDPAHTLVGWRVDHFGFNDYFGTFGDAEGTLTIDPADPEAAQVDVTLPITSVSVVSKGLRDHLLRPGSDGGDPDFFGPEPAPARFVSDGVTIYGNGTKALVSGNLTLNGRTNPVVIEAKFTGAGKNPRSQVETIGFEGEFSINRSDFGIDYAIPLVGDEVGLTISVAFEKQ</sequence>
<dbReference type="PANTHER" id="PTHR34406">
    <property type="entry name" value="PROTEIN YCEI"/>
    <property type="match status" value="1"/>
</dbReference>
<protein>
    <submittedName>
        <fullName evidence="3">Polyisoprenoid-binding protein</fullName>
    </submittedName>
</protein>
<proteinExistence type="predicted"/>
<feature type="signal peptide" evidence="1">
    <location>
        <begin position="1"/>
        <end position="25"/>
    </location>
</feature>
<evidence type="ECO:0000259" key="2">
    <source>
        <dbReference type="SMART" id="SM00867"/>
    </source>
</evidence>
<evidence type="ECO:0000256" key="1">
    <source>
        <dbReference type="SAM" id="SignalP"/>
    </source>
</evidence>